<dbReference type="SUPFAM" id="SSF52540">
    <property type="entry name" value="P-loop containing nucleoside triphosphate hydrolases"/>
    <property type="match status" value="2"/>
</dbReference>
<comment type="subunit">
    <text evidence="12">Monomer.</text>
</comment>
<keyword evidence="4 12" id="KW-0347">Helicase</keyword>
<comment type="catalytic activity">
    <reaction evidence="12">
        <text>ATP + H2O = ADP + phosphate + H(+)</text>
        <dbReference type="Rhea" id="RHEA:13065"/>
        <dbReference type="ChEBI" id="CHEBI:15377"/>
        <dbReference type="ChEBI" id="CHEBI:15378"/>
        <dbReference type="ChEBI" id="CHEBI:30616"/>
        <dbReference type="ChEBI" id="CHEBI:43474"/>
        <dbReference type="ChEBI" id="CHEBI:456216"/>
        <dbReference type="EC" id="5.6.2.3"/>
    </reaction>
</comment>
<proteinExistence type="inferred from homology"/>
<dbReference type="InterPro" id="IPR010285">
    <property type="entry name" value="DNA_helicase_pif1-like_DEAD"/>
</dbReference>
<evidence type="ECO:0000256" key="13">
    <source>
        <dbReference type="SAM" id="MobiDB-lite"/>
    </source>
</evidence>
<feature type="binding site" evidence="12">
    <location>
        <begin position="265"/>
        <end position="272"/>
    </location>
    <ligand>
        <name>ATP</name>
        <dbReference type="ChEBI" id="CHEBI:30616"/>
    </ligand>
</feature>
<comment type="function">
    <text evidence="12">DNA-dependent ATPase and 5'-3' DNA helicase required for the maintenance of both mitochondrial and nuclear genome stability.</text>
</comment>
<dbReference type="InterPro" id="IPR003593">
    <property type="entry name" value="AAA+_ATPase"/>
</dbReference>
<dbReference type="AlphaFoldDB" id="A0A8H3HKV1"/>
<evidence type="ECO:0000256" key="3">
    <source>
        <dbReference type="ARBA" id="ARBA00022801"/>
    </source>
</evidence>
<comment type="caution">
    <text evidence="12">Lacks conserved residue(s) required for the propagation of feature annotation.</text>
</comment>
<dbReference type="Pfam" id="PF05970">
    <property type="entry name" value="PIF1"/>
    <property type="match status" value="1"/>
</dbReference>
<feature type="compositionally biased region" description="Polar residues" evidence="13">
    <location>
        <begin position="198"/>
        <end position="224"/>
    </location>
</feature>
<dbReference type="InterPro" id="IPR051055">
    <property type="entry name" value="PIF1_helicase"/>
</dbReference>
<feature type="compositionally biased region" description="Polar residues" evidence="13">
    <location>
        <begin position="798"/>
        <end position="811"/>
    </location>
</feature>
<dbReference type="Proteomes" id="UP000663843">
    <property type="component" value="Unassembled WGS sequence"/>
</dbReference>
<feature type="compositionally biased region" description="Polar residues" evidence="13">
    <location>
        <begin position="97"/>
        <end position="114"/>
    </location>
</feature>
<protein>
    <recommendedName>
        <fullName evidence="12">ATP-dependent DNA helicase PIF1</fullName>
        <ecNumber evidence="12">5.6.2.3</ecNumber>
    </recommendedName>
    <alternativeName>
        <fullName evidence="12">DNA 5'-3' helicase PIF1</fullName>
    </alternativeName>
    <alternativeName>
        <fullName evidence="12">DNA repair and recombination helicase PIF1</fullName>
    </alternativeName>
</protein>
<feature type="region of interest" description="Disordered" evidence="13">
    <location>
        <begin position="141"/>
        <end position="240"/>
    </location>
</feature>
<evidence type="ECO:0000256" key="2">
    <source>
        <dbReference type="ARBA" id="ARBA00022763"/>
    </source>
</evidence>
<dbReference type="CDD" id="cd18037">
    <property type="entry name" value="DEXSc_Pif1_like"/>
    <property type="match status" value="1"/>
</dbReference>
<dbReference type="GO" id="GO:0005524">
    <property type="term" value="F:ATP binding"/>
    <property type="evidence" value="ECO:0007669"/>
    <property type="project" value="UniProtKB-UniRule"/>
</dbReference>
<dbReference type="PANTHER" id="PTHR47642">
    <property type="entry name" value="ATP-DEPENDENT DNA HELICASE"/>
    <property type="match status" value="1"/>
</dbReference>
<comment type="cofactor">
    <cofactor evidence="12">
        <name>Mg(2+)</name>
        <dbReference type="ChEBI" id="CHEBI:18420"/>
    </cofactor>
</comment>
<dbReference type="PANTHER" id="PTHR47642:SF5">
    <property type="entry name" value="ATP-DEPENDENT DNA HELICASE"/>
    <property type="match status" value="1"/>
</dbReference>
<reference evidence="15" key="1">
    <citation type="submission" date="2021-01" db="EMBL/GenBank/DDBJ databases">
        <authorList>
            <person name="Kaushik A."/>
        </authorList>
    </citation>
    <scope>NUCLEOTIDE SEQUENCE</scope>
    <source>
        <strain evidence="15">AG2-2IIIB</strain>
    </source>
</reference>
<dbReference type="GO" id="GO:0006310">
    <property type="term" value="P:DNA recombination"/>
    <property type="evidence" value="ECO:0007669"/>
    <property type="project" value="UniProtKB-UniRule"/>
</dbReference>
<evidence type="ECO:0000313" key="16">
    <source>
        <dbReference type="Proteomes" id="UP000663843"/>
    </source>
</evidence>
<evidence type="ECO:0000256" key="10">
    <source>
        <dbReference type="ARBA" id="ARBA00023235"/>
    </source>
</evidence>
<feature type="compositionally biased region" description="Polar residues" evidence="13">
    <location>
        <begin position="628"/>
        <end position="642"/>
    </location>
</feature>
<dbReference type="GO" id="GO:0005634">
    <property type="term" value="C:nucleus"/>
    <property type="evidence" value="ECO:0007669"/>
    <property type="project" value="UniProtKB-SubCell"/>
</dbReference>
<dbReference type="GO" id="GO:0000723">
    <property type="term" value="P:telomere maintenance"/>
    <property type="evidence" value="ECO:0007669"/>
    <property type="project" value="InterPro"/>
</dbReference>
<feature type="region of interest" description="Disordered" evidence="13">
    <location>
        <begin position="796"/>
        <end position="829"/>
    </location>
</feature>
<dbReference type="HAMAP" id="MF_03176">
    <property type="entry name" value="PIF1"/>
    <property type="match status" value="1"/>
</dbReference>
<comment type="subcellular location">
    <subcellularLocation>
        <location evidence="12">Nucleus</location>
    </subcellularLocation>
    <subcellularLocation>
        <location evidence="12">Mitochondrion</location>
    </subcellularLocation>
</comment>
<evidence type="ECO:0000256" key="6">
    <source>
        <dbReference type="ARBA" id="ARBA00023125"/>
    </source>
</evidence>
<feature type="domain" description="AAA+ ATPase" evidence="14">
    <location>
        <begin position="257"/>
        <end position="432"/>
    </location>
</feature>
<sequence length="840" mass="92957">MSSEGWYALRVPKSGYSTILTSPAEINEALKKFTTVEIEWCQSFEEACAWLDRHSPKRKFGSREGPGELEKPHPARIRANGPRLDPLLPLPSKAFKYSQTSDTSNMGASSSSMQIPGDFPTSLRHHEDDEYEYDIGETDLSNVDLDNDQLDIAPPSTQTTVPSEISSPVKGPASDGSSTYSYSSNDFPDEEPDYEISPPTTSQFGSSQPSKSTAESSLRSTVVSQPDPPPASTPILPGDGDIELSPEQKHVLDLVLQGKSVFFTGSAGTGKSVLLRRIIKTLSDRRTEGVVVTASTGIAAVNIQGQTLHAFAGVGLGNQKRSALISRAWKSPGVPQRWREARILIIDEISMVAARWFDDLEAIARSVRENEKPFGGIQLVVCGDFFQLPPVPDYNEGATGLYTEFAFRAQSWKRALPTMITLTEVFRQKQPELINMLNDMRVGRISEETARLFRSLSRPVVYPDGIRPTEILPLRRQVQASNQVQLDQLPGKLVAFDAQDAFFRDSEGNPIRPAYGKTLLDRFISYTVQLKVGAQVMCVKAKNMRESGLVNGSVGKIIAFQTPWEVRNGWSAPCTDDEDDTTPIESVPQVEKQDQAETKAPVQNAQMIPCHENIKAPAEGRESVSPKWPTSSNPKQCDSVQPTPDRPHKINLRYYTRIASDLEPDPNDRKYHGPDTQHAYESSRWPLVQYTTGARVLMGPVKFTHEGPEAEVQAERLQIPLIPAWALTVHKSQGQTLERVKVDLAGTFEKGQAYVALSRCTSLGGLEVLNFKPHVVMAHPSVVVWSRSLSFYQPPGSSPTRPYQQASSSLALATPLRPQRHPDEPDTDEEEIAIEMYHNL</sequence>
<name>A0A8H3HKV1_9AGAM</name>
<keyword evidence="8 12" id="KW-0233">DNA recombination</keyword>
<evidence type="ECO:0000256" key="1">
    <source>
        <dbReference type="ARBA" id="ARBA00022741"/>
    </source>
</evidence>
<keyword evidence="9 12" id="KW-0234">DNA repair</keyword>
<dbReference type="InterPro" id="IPR027417">
    <property type="entry name" value="P-loop_NTPase"/>
</dbReference>
<comment type="caution">
    <text evidence="15">The sequence shown here is derived from an EMBL/GenBank/DDBJ whole genome shotgun (WGS) entry which is preliminary data.</text>
</comment>
<feature type="region of interest" description="Disordered" evidence="13">
    <location>
        <begin position="618"/>
        <end position="648"/>
    </location>
</feature>
<evidence type="ECO:0000256" key="7">
    <source>
        <dbReference type="ARBA" id="ARBA00023128"/>
    </source>
</evidence>
<evidence type="ECO:0000256" key="12">
    <source>
        <dbReference type="HAMAP-Rule" id="MF_03176"/>
    </source>
</evidence>
<dbReference type="Gene3D" id="3.40.50.300">
    <property type="entry name" value="P-loop containing nucleotide triphosphate hydrolases"/>
    <property type="match status" value="1"/>
</dbReference>
<evidence type="ECO:0000256" key="8">
    <source>
        <dbReference type="ARBA" id="ARBA00023172"/>
    </source>
</evidence>
<dbReference type="GO" id="GO:0043139">
    <property type="term" value="F:5'-3' DNA helicase activity"/>
    <property type="evidence" value="ECO:0007669"/>
    <property type="project" value="UniProtKB-UniRule"/>
</dbReference>
<dbReference type="SMART" id="SM00382">
    <property type="entry name" value="AAA"/>
    <property type="match status" value="1"/>
</dbReference>
<dbReference type="EMBL" id="CAJMWT010007425">
    <property type="protein sequence ID" value="CAE6525357.1"/>
    <property type="molecule type" value="Genomic_DNA"/>
</dbReference>
<dbReference type="Pfam" id="PF21530">
    <property type="entry name" value="Pif1_2B_dom"/>
    <property type="match status" value="1"/>
</dbReference>
<dbReference type="EC" id="5.6.2.3" evidence="12"/>
<feature type="compositionally biased region" description="Polar residues" evidence="13">
    <location>
        <begin position="155"/>
        <end position="166"/>
    </location>
</feature>
<feature type="compositionally biased region" description="Basic and acidic residues" evidence="13">
    <location>
        <begin position="61"/>
        <end position="73"/>
    </location>
</feature>
<evidence type="ECO:0000259" key="14">
    <source>
        <dbReference type="SMART" id="SM00382"/>
    </source>
</evidence>
<evidence type="ECO:0000256" key="9">
    <source>
        <dbReference type="ARBA" id="ARBA00023204"/>
    </source>
</evidence>
<feature type="compositionally biased region" description="Low complexity" evidence="13">
    <location>
        <begin position="174"/>
        <end position="184"/>
    </location>
</feature>
<evidence type="ECO:0000256" key="11">
    <source>
        <dbReference type="ARBA" id="ARBA00023242"/>
    </source>
</evidence>
<keyword evidence="3 12" id="KW-0378">Hydrolase</keyword>
<dbReference type="InterPro" id="IPR049163">
    <property type="entry name" value="Pif1-like_2B_dom"/>
</dbReference>
<keyword evidence="5 12" id="KW-0067">ATP-binding</keyword>
<keyword evidence="10 12" id="KW-0413">Isomerase</keyword>
<feature type="region of interest" description="Disordered" evidence="13">
    <location>
        <begin position="56"/>
        <end position="124"/>
    </location>
</feature>
<dbReference type="InterPro" id="IPR048293">
    <property type="entry name" value="PIF1_RRM3_pfh1"/>
</dbReference>
<dbReference type="GO" id="GO:0005739">
    <property type="term" value="C:mitochondrion"/>
    <property type="evidence" value="ECO:0007669"/>
    <property type="project" value="UniProtKB-SubCell"/>
</dbReference>
<keyword evidence="11 12" id="KW-0539">Nucleus</keyword>
<dbReference type="GO" id="GO:0003677">
    <property type="term" value="F:DNA binding"/>
    <property type="evidence" value="ECO:0007669"/>
    <property type="project" value="UniProtKB-KW"/>
</dbReference>
<gene>
    <name evidence="12" type="primary">PIF1</name>
    <name evidence="15" type="ORF">RDB_LOCUS171032</name>
</gene>
<evidence type="ECO:0000313" key="15">
    <source>
        <dbReference type="EMBL" id="CAE6525357.1"/>
    </source>
</evidence>
<organism evidence="15 16">
    <name type="scientific">Rhizoctonia solani</name>
    <dbReference type="NCBI Taxonomy" id="456999"/>
    <lineage>
        <taxon>Eukaryota</taxon>
        <taxon>Fungi</taxon>
        <taxon>Dikarya</taxon>
        <taxon>Basidiomycota</taxon>
        <taxon>Agaricomycotina</taxon>
        <taxon>Agaricomycetes</taxon>
        <taxon>Cantharellales</taxon>
        <taxon>Ceratobasidiaceae</taxon>
        <taxon>Rhizoctonia</taxon>
    </lineage>
</organism>
<keyword evidence="1 12" id="KW-0547">Nucleotide-binding</keyword>
<dbReference type="GO" id="GO:0006281">
    <property type="term" value="P:DNA repair"/>
    <property type="evidence" value="ECO:0007669"/>
    <property type="project" value="UniProtKB-UniRule"/>
</dbReference>
<keyword evidence="6 12" id="KW-0238">DNA-binding</keyword>
<dbReference type="CDD" id="cd18809">
    <property type="entry name" value="SF1_C_RecD"/>
    <property type="match status" value="1"/>
</dbReference>
<evidence type="ECO:0000256" key="4">
    <source>
        <dbReference type="ARBA" id="ARBA00022806"/>
    </source>
</evidence>
<evidence type="ECO:0000256" key="5">
    <source>
        <dbReference type="ARBA" id="ARBA00022840"/>
    </source>
</evidence>
<dbReference type="GO" id="GO:0016787">
    <property type="term" value="F:hydrolase activity"/>
    <property type="evidence" value="ECO:0007669"/>
    <property type="project" value="UniProtKB-KW"/>
</dbReference>
<comment type="similarity">
    <text evidence="12">Belongs to the helicase family. PIF1 subfamily.</text>
</comment>
<accession>A0A8H3HKV1</accession>
<keyword evidence="2 12" id="KW-0227">DNA damage</keyword>
<keyword evidence="7 12" id="KW-0496">Mitochondrion</keyword>